<dbReference type="EMBL" id="CP001712">
    <property type="protein sequence ID" value="EAR14989.1"/>
    <property type="molecule type" value="Genomic_DNA"/>
</dbReference>
<dbReference type="Proteomes" id="UP000009049">
    <property type="component" value="Chromosome"/>
</dbReference>
<dbReference type="InterPro" id="IPR043130">
    <property type="entry name" value="CDP-OH_PTrfase_TM_dom"/>
</dbReference>
<dbReference type="AlphaFoldDB" id="A4CMU7"/>
<sequence>MSPAAGIRRVAAYSANCTNFTITEARTAGSKPNRYMRNLPNIITLLNLLAGSIAAVFAVLDRLEWAAAFFMLGVICDFLDGLVARKLGVSSELGIQLDSLADLVTSGLVPGLVMCQLLGMSVSGGWSSNSFFTEALSTGDWPHAWLPFTGLAIILASAWRLARFNIDEDQVSSFTGLPTPANALLILSLPLILLYNGSDAVSAVLMNPWVLIAVTILSVYLLNAPIRLFALKFDTWSFRDNGYKYIFLILSGVALLTLQFLAVPLIILMYVLFSLFAQPK</sequence>
<name>A4CMU7_ROBBH</name>
<reference evidence="4 5" key="1">
    <citation type="journal article" date="2009" name="J. Bacteriol.">
        <title>Complete genome sequence of Robiginitalea biformata HTCC2501.</title>
        <authorList>
            <person name="Oh H.M."/>
            <person name="Giovannoni S.J."/>
            <person name="Lee K."/>
            <person name="Ferriera S."/>
            <person name="Johnson J."/>
            <person name="Cho J.C."/>
        </authorList>
    </citation>
    <scope>NUCLEOTIDE SEQUENCE [LARGE SCALE GENOMIC DNA]</scope>
    <source>
        <strain evidence="5">ATCC BAA-864 / HTCC2501 / KCTC 12146</strain>
    </source>
</reference>
<feature type="transmembrane region" description="Helical" evidence="3">
    <location>
        <begin position="144"/>
        <end position="162"/>
    </location>
</feature>
<keyword evidence="3" id="KW-1133">Transmembrane helix</keyword>
<evidence type="ECO:0000256" key="2">
    <source>
        <dbReference type="RuleBase" id="RU003750"/>
    </source>
</evidence>
<organism evidence="4 5">
    <name type="scientific">Robiginitalea biformata (strain ATCC BAA-864 / DSM 15991 / KCTC 12146 / HTCC2501)</name>
    <dbReference type="NCBI Taxonomy" id="313596"/>
    <lineage>
        <taxon>Bacteria</taxon>
        <taxon>Pseudomonadati</taxon>
        <taxon>Bacteroidota</taxon>
        <taxon>Flavobacteriia</taxon>
        <taxon>Flavobacteriales</taxon>
        <taxon>Flavobacteriaceae</taxon>
        <taxon>Robiginitalea</taxon>
    </lineage>
</organism>
<feature type="transmembrane region" description="Helical" evidence="3">
    <location>
        <begin position="174"/>
        <end position="195"/>
    </location>
</feature>
<dbReference type="InterPro" id="IPR048254">
    <property type="entry name" value="CDP_ALCOHOL_P_TRANSF_CS"/>
</dbReference>
<dbReference type="HOGENOM" id="CLU_049944_3_0_10"/>
<keyword evidence="5" id="KW-1185">Reference proteome</keyword>
<dbReference type="Pfam" id="PF01066">
    <property type="entry name" value="CDP-OH_P_transf"/>
    <property type="match status" value="1"/>
</dbReference>
<dbReference type="STRING" id="313596.RB2501_11702"/>
<keyword evidence="1 2" id="KW-0808">Transferase</keyword>
<feature type="transmembrane region" description="Helical" evidence="3">
    <location>
        <begin position="201"/>
        <end position="224"/>
    </location>
</feature>
<dbReference type="GO" id="GO:0016020">
    <property type="term" value="C:membrane"/>
    <property type="evidence" value="ECO:0007669"/>
    <property type="project" value="InterPro"/>
</dbReference>
<evidence type="ECO:0000256" key="3">
    <source>
        <dbReference type="SAM" id="Phobius"/>
    </source>
</evidence>
<proteinExistence type="inferred from homology"/>
<accession>A4CMU7</accession>
<evidence type="ECO:0000313" key="5">
    <source>
        <dbReference type="Proteomes" id="UP000009049"/>
    </source>
</evidence>
<feature type="transmembrane region" description="Helical" evidence="3">
    <location>
        <begin position="39"/>
        <end position="59"/>
    </location>
</feature>
<protein>
    <submittedName>
        <fullName evidence="4">Putative phosphatidylserine synthase</fullName>
    </submittedName>
</protein>
<dbReference type="GO" id="GO:0016780">
    <property type="term" value="F:phosphotransferase activity, for other substituted phosphate groups"/>
    <property type="evidence" value="ECO:0007669"/>
    <property type="project" value="InterPro"/>
</dbReference>
<dbReference type="Gene3D" id="1.20.120.1760">
    <property type="match status" value="1"/>
</dbReference>
<feature type="transmembrane region" description="Helical" evidence="3">
    <location>
        <begin position="65"/>
        <end position="83"/>
    </location>
</feature>
<feature type="transmembrane region" description="Helical" evidence="3">
    <location>
        <begin position="103"/>
        <end position="124"/>
    </location>
</feature>
<gene>
    <name evidence="4" type="ordered locus">RB2501_11702</name>
</gene>
<dbReference type="PROSITE" id="PS00379">
    <property type="entry name" value="CDP_ALCOHOL_P_TRANSF"/>
    <property type="match status" value="1"/>
</dbReference>
<keyword evidence="3" id="KW-0472">Membrane</keyword>
<dbReference type="InterPro" id="IPR000462">
    <property type="entry name" value="CDP-OH_P_trans"/>
</dbReference>
<comment type="similarity">
    <text evidence="2">Belongs to the CDP-alcohol phosphatidyltransferase class-I family.</text>
</comment>
<keyword evidence="3" id="KW-0812">Transmembrane</keyword>
<feature type="transmembrane region" description="Helical" evidence="3">
    <location>
        <begin position="245"/>
        <end position="273"/>
    </location>
</feature>
<dbReference type="eggNOG" id="COG1183">
    <property type="taxonomic scope" value="Bacteria"/>
</dbReference>
<dbReference type="KEGG" id="rbi:RB2501_11702"/>
<dbReference type="GO" id="GO:0008654">
    <property type="term" value="P:phospholipid biosynthetic process"/>
    <property type="evidence" value="ECO:0007669"/>
    <property type="project" value="InterPro"/>
</dbReference>
<evidence type="ECO:0000256" key="1">
    <source>
        <dbReference type="ARBA" id="ARBA00022679"/>
    </source>
</evidence>
<evidence type="ECO:0000313" key="4">
    <source>
        <dbReference type="EMBL" id="EAR14989.1"/>
    </source>
</evidence>